<feature type="transmembrane region" description="Helical" evidence="5">
    <location>
        <begin position="280"/>
        <end position="297"/>
    </location>
</feature>
<dbReference type="Pfam" id="PF07690">
    <property type="entry name" value="MFS_1"/>
    <property type="match status" value="2"/>
</dbReference>
<reference evidence="7 8" key="1">
    <citation type="journal article" date="2010" name="Stand. Genomic Sci.">
        <title>Complete genome sequence of Meiothermus silvanus type strain (VI-R2).</title>
        <authorList>
            <person name="Sikorski J."/>
            <person name="Tindall B.J."/>
            <person name="Lowry S."/>
            <person name="Lucas S."/>
            <person name="Nolan M."/>
            <person name="Copeland A."/>
            <person name="Glavina Del Rio T."/>
            <person name="Tice H."/>
            <person name="Cheng J.F."/>
            <person name="Han C."/>
            <person name="Pitluck S."/>
            <person name="Liolios K."/>
            <person name="Ivanova N."/>
            <person name="Mavromatis K."/>
            <person name="Mikhailova N."/>
            <person name="Pati A."/>
            <person name="Goodwin L."/>
            <person name="Chen A."/>
            <person name="Palaniappan K."/>
            <person name="Land M."/>
            <person name="Hauser L."/>
            <person name="Chang Y.J."/>
            <person name="Jeffries C.D."/>
            <person name="Rohde M."/>
            <person name="Goker M."/>
            <person name="Woyke T."/>
            <person name="Bristow J."/>
            <person name="Eisen J.A."/>
            <person name="Markowitz V."/>
            <person name="Hugenholtz P."/>
            <person name="Kyrpides N.C."/>
            <person name="Klenk H.P."/>
            <person name="Lapidus A."/>
        </authorList>
    </citation>
    <scope>NUCLEOTIDE SEQUENCE [LARGE SCALE GENOMIC DNA]</scope>
    <source>
        <strain evidence="8">ATCC 700542 / DSM 9946 / VI-R2</strain>
    </source>
</reference>
<dbReference type="OrthoDB" id="9810941at2"/>
<dbReference type="RefSeq" id="WP_013159449.1">
    <property type="nucleotide sequence ID" value="NC_014212.1"/>
</dbReference>
<feature type="transmembrane region" description="Helical" evidence="5">
    <location>
        <begin position="176"/>
        <end position="197"/>
    </location>
</feature>
<sequence>MNASRRVGPSGKATLPRSLAAARLAVYATFFVCGLVFAAWVSRIPAIKEKLGLDAAELGLVLFGAPMGLMVALPVTGWAISRRGSHRVVTVAALSNCLVLPFLALAPSGVTLFVALFLFGFTQAALDISMNAQAVEVEQRYARPIMSSFHALFSLGGLVGAALGGVAAGLEVGPLPFFTLMTLFALGVMLGAIRWLIPTPGEPAGARFAWPRGVLLGLGLILFCTGLGEGAVADWSAVFMKQNLGSSEALAALAFSAFSVAMVIGRLGGDALNHRFGPVGLARAGGLLAAAGLGLAVGSSAPWIALLGFVLVGFGYCTLFPLVFSAAGNVPGVHPGMALASVATLGYTGFLVGPPLIGLVAEATSLPASLGMVAALALLVTALAGLLGTAR</sequence>
<feature type="transmembrane region" description="Helical" evidence="5">
    <location>
        <begin position="369"/>
        <end position="390"/>
    </location>
</feature>
<feature type="transmembrane region" description="Helical" evidence="5">
    <location>
        <begin position="249"/>
        <end position="268"/>
    </location>
</feature>
<dbReference type="HOGENOM" id="CLU_035309_1_1_0"/>
<feature type="transmembrane region" description="Helical" evidence="5">
    <location>
        <begin position="151"/>
        <end position="170"/>
    </location>
</feature>
<feature type="transmembrane region" description="Helical" evidence="5">
    <location>
        <begin position="303"/>
        <end position="324"/>
    </location>
</feature>
<feature type="transmembrane region" description="Helical" evidence="5">
    <location>
        <begin position="336"/>
        <end position="357"/>
    </location>
</feature>
<organism evidence="7 8">
    <name type="scientific">Allomeiothermus silvanus (strain ATCC 700542 / DSM 9946 / NBRC 106475 / NCIMB 13440 / VI-R2)</name>
    <name type="common">Thermus silvanus</name>
    <dbReference type="NCBI Taxonomy" id="526227"/>
    <lineage>
        <taxon>Bacteria</taxon>
        <taxon>Thermotogati</taxon>
        <taxon>Deinococcota</taxon>
        <taxon>Deinococci</taxon>
        <taxon>Thermales</taxon>
        <taxon>Thermaceae</taxon>
        <taxon>Allomeiothermus</taxon>
    </lineage>
</organism>
<evidence type="ECO:0000256" key="1">
    <source>
        <dbReference type="ARBA" id="ARBA00004141"/>
    </source>
</evidence>
<dbReference type="Gene3D" id="1.20.1250.20">
    <property type="entry name" value="MFS general substrate transporter like domains"/>
    <property type="match status" value="2"/>
</dbReference>
<protein>
    <submittedName>
        <fullName evidence="7">Major facilitator superfamily MFS_1</fullName>
    </submittedName>
</protein>
<accession>D7BE62</accession>
<keyword evidence="3 5" id="KW-1133">Transmembrane helix</keyword>
<dbReference type="EMBL" id="CP002042">
    <property type="protein sequence ID" value="ADH64920.1"/>
    <property type="molecule type" value="Genomic_DNA"/>
</dbReference>
<keyword evidence="2 5" id="KW-0812">Transmembrane</keyword>
<comment type="subcellular location">
    <subcellularLocation>
        <location evidence="1">Membrane</location>
        <topology evidence="1">Multi-pass membrane protein</topology>
    </subcellularLocation>
</comment>
<evidence type="ECO:0000256" key="2">
    <source>
        <dbReference type="ARBA" id="ARBA00022692"/>
    </source>
</evidence>
<feature type="transmembrane region" description="Helical" evidence="5">
    <location>
        <begin position="60"/>
        <end position="81"/>
    </location>
</feature>
<name>D7BE62_ALLS1</name>
<dbReference type="Proteomes" id="UP000001916">
    <property type="component" value="Chromosome"/>
</dbReference>
<evidence type="ECO:0000259" key="6">
    <source>
        <dbReference type="PROSITE" id="PS50850"/>
    </source>
</evidence>
<dbReference type="PANTHER" id="PTHR23514">
    <property type="entry name" value="BYPASS OF STOP CODON PROTEIN 6"/>
    <property type="match status" value="1"/>
</dbReference>
<evidence type="ECO:0000313" key="8">
    <source>
        <dbReference type="Proteomes" id="UP000001916"/>
    </source>
</evidence>
<dbReference type="AlphaFoldDB" id="D7BE62"/>
<evidence type="ECO:0000313" key="7">
    <source>
        <dbReference type="EMBL" id="ADH64920.1"/>
    </source>
</evidence>
<gene>
    <name evidence="7" type="ordered locus">Mesil_3086</name>
</gene>
<dbReference type="PANTHER" id="PTHR23514:SF13">
    <property type="entry name" value="INNER MEMBRANE PROTEIN YBJJ"/>
    <property type="match status" value="1"/>
</dbReference>
<proteinExistence type="predicted"/>
<dbReference type="STRING" id="526227.Mesil_3086"/>
<dbReference type="SUPFAM" id="SSF103473">
    <property type="entry name" value="MFS general substrate transporter"/>
    <property type="match status" value="1"/>
</dbReference>
<keyword evidence="4 5" id="KW-0472">Membrane</keyword>
<dbReference type="KEGG" id="msv:Mesil_3086"/>
<feature type="domain" description="Major facilitator superfamily (MFS) profile" evidence="6">
    <location>
        <begin position="214"/>
        <end position="391"/>
    </location>
</feature>
<dbReference type="InterPro" id="IPR036259">
    <property type="entry name" value="MFS_trans_sf"/>
</dbReference>
<feature type="transmembrane region" description="Helical" evidence="5">
    <location>
        <begin position="209"/>
        <end position="229"/>
    </location>
</feature>
<feature type="transmembrane region" description="Helical" evidence="5">
    <location>
        <begin position="21"/>
        <end position="40"/>
    </location>
</feature>
<dbReference type="PROSITE" id="PS50850">
    <property type="entry name" value="MFS"/>
    <property type="match status" value="1"/>
</dbReference>
<evidence type="ECO:0000256" key="5">
    <source>
        <dbReference type="SAM" id="Phobius"/>
    </source>
</evidence>
<evidence type="ECO:0000256" key="4">
    <source>
        <dbReference type="ARBA" id="ARBA00023136"/>
    </source>
</evidence>
<dbReference type="GO" id="GO:0016020">
    <property type="term" value="C:membrane"/>
    <property type="evidence" value="ECO:0007669"/>
    <property type="project" value="UniProtKB-SubCell"/>
</dbReference>
<dbReference type="InterPro" id="IPR011701">
    <property type="entry name" value="MFS"/>
</dbReference>
<evidence type="ECO:0000256" key="3">
    <source>
        <dbReference type="ARBA" id="ARBA00022989"/>
    </source>
</evidence>
<dbReference type="CDD" id="cd17393">
    <property type="entry name" value="MFS_MosC_like"/>
    <property type="match status" value="1"/>
</dbReference>
<dbReference type="eggNOG" id="COG0738">
    <property type="taxonomic scope" value="Bacteria"/>
</dbReference>
<dbReference type="InterPro" id="IPR020846">
    <property type="entry name" value="MFS_dom"/>
</dbReference>
<keyword evidence="8" id="KW-1185">Reference proteome</keyword>
<dbReference type="InterPro" id="IPR051788">
    <property type="entry name" value="MFS_Transporter"/>
</dbReference>
<dbReference type="GO" id="GO:0022857">
    <property type="term" value="F:transmembrane transporter activity"/>
    <property type="evidence" value="ECO:0007669"/>
    <property type="project" value="InterPro"/>
</dbReference>